<evidence type="ECO:0000313" key="2">
    <source>
        <dbReference type="Proteomes" id="UP000001306"/>
    </source>
</evidence>
<dbReference type="EMBL" id="AE016822">
    <property type="protein sequence ID" value="AAT89906.1"/>
    <property type="molecule type" value="Genomic_DNA"/>
</dbReference>
<dbReference type="KEGG" id="lxx:Lxx22340"/>
<organism evidence="1 2">
    <name type="scientific">Leifsonia xyli subsp. xyli (strain CTCB07)</name>
    <dbReference type="NCBI Taxonomy" id="281090"/>
    <lineage>
        <taxon>Bacteria</taxon>
        <taxon>Bacillati</taxon>
        <taxon>Actinomycetota</taxon>
        <taxon>Actinomycetes</taxon>
        <taxon>Micrococcales</taxon>
        <taxon>Microbacteriaceae</taxon>
        <taxon>Leifsonia</taxon>
    </lineage>
</organism>
<keyword evidence="2" id="KW-1185">Reference proteome</keyword>
<evidence type="ECO:0000313" key="1">
    <source>
        <dbReference type="EMBL" id="AAT89906.1"/>
    </source>
</evidence>
<reference evidence="1 2" key="1">
    <citation type="journal article" date="2004" name="Mol. Plant Microbe Interact.">
        <title>The genome sequence of the Gram-positive sugarcane pathogen Leifsonia xyli subsp. xyli.</title>
        <authorList>
            <person name="Monteiro-Vitorello C.B."/>
            <person name="Camargo L.E.A."/>
            <person name="Van Sluys M.A."/>
            <person name="Kitajima J.P."/>
            <person name="Truffi D."/>
            <person name="do Amaral A.M."/>
            <person name="Harakava R."/>
            <person name="de Oliveira J.C.F."/>
            <person name="Wood D."/>
            <person name="de Oliveira M.C."/>
            <person name="Miyaki C.Y."/>
            <person name="Takita M.A."/>
            <person name="da Silva A.C.R."/>
            <person name="Furlan L.R."/>
            <person name="Carraro D.M."/>
            <person name="Camarotte G."/>
            <person name="Almeida N.F. Jr."/>
            <person name="Carrer H."/>
            <person name="Coutinho L.L."/>
            <person name="El-Dorry H.A."/>
            <person name="Ferro M.I.T."/>
            <person name="Gagliardi P.R."/>
            <person name="Giglioti E."/>
            <person name="Goldman M.H.S."/>
            <person name="Goldman G.H."/>
            <person name="Kimura E.T."/>
            <person name="Ferro E.S."/>
            <person name="Kuramae E.E."/>
            <person name="Lemos E.G.M."/>
            <person name="Lemos M.V.F."/>
            <person name="Mauro S.M.Z."/>
            <person name="Machado M.A."/>
            <person name="Marino C.L."/>
            <person name="Menck C.F."/>
            <person name="Nunes L.R."/>
            <person name="Oliveira R.C."/>
            <person name="Pereira G.G."/>
            <person name="Siqueira W."/>
            <person name="de Souza A.A."/>
            <person name="Tsai S.M."/>
            <person name="Zanca A.S."/>
            <person name="Simpson A.J.G."/>
            <person name="Brumbley S.M."/>
            <person name="Setubal J.C."/>
        </authorList>
    </citation>
    <scope>NUCLEOTIDE SEQUENCE [LARGE SCALE GENOMIC DNA]</scope>
    <source>
        <strain evidence="1 2">CTCB07</strain>
    </source>
</reference>
<dbReference type="Proteomes" id="UP000001306">
    <property type="component" value="Chromosome"/>
</dbReference>
<dbReference type="AlphaFoldDB" id="Q6ACI7"/>
<protein>
    <submittedName>
        <fullName evidence="1">Transposase</fullName>
    </submittedName>
</protein>
<sequence>MLTEAGTQIALSTYYAAKGRPPSARAVRDAGLTKDIRVVHKANLGVLRRPEGPRRPEA</sequence>
<name>Q6ACI7_LEIXX</name>
<gene>
    <name evidence="1" type="ordered locus">Lxx22340</name>
</gene>
<proteinExistence type="predicted"/>
<dbReference type="HOGENOM" id="CLU_2973961_0_0_11"/>
<accession>Q6ACI7</accession>